<proteinExistence type="predicted"/>
<accession>A0AAE7RUS0</accession>
<name>A0AAE7RUS0_9CAUD</name>
<gene>
    <name evidence="1" type="primary">gp_16516</name>
</gene>
<sequence length="586" mass="66202">MVNRYDNPAQAQFIDTYAPLPFQQLYTLGKDANARVDKAISDLSGALDKWSDFRSPSLKDMQTWYDETLGKAKPIIDKLSQNIDLLKTPEGRAQINSIINNVDRLKLSTLLQSKEGMEQRMKFNQQLAAAGKFNEMWHNVDFANYDSTKSGIFNDIAPLAYKDIRELADPYYAKLQKGYLYTKGDYDYFGNTLSDLENVADAHLNDIVNTPEAQKHMEVYKRNTGASDAEAIQWLRNSIVESNIDRTIRPTREVNPFSLITARAAATKKASGEETMPVQFSTKLASTLLSKPGTVKTEDGVTIKYNSQFERAQKTFTPGSKWQKTYVDRVTESGKQLPLNRNKTAKTVWEELSVDIGSQANFINDAELDKNSVVKGINGSPIYSGNNIFGMMTQEQYVNAKMGVPVNNANWSSARTKFEQDLINNNIPNMGITPTSKVLLENGLPGNESYTQEYKAYIPVDYFLNNKDIYKDYFDTGFFGDDTSEEIIKNEDFQKFVNSLNGKIPNYNGRIADIKSVRIADDGTFAPGHETQYNGVYIEIPVMKGVLNNEQTRERANLEEFQYSKLGSKGNINYRQSNEDLIYGEN</sequence>
<dbReference type="GeneID" id="75692049"/>
<keyword evidence="2" id="KW-1185">Reference proteome</keyword>
<evidence type="ECO:0000313" key="2">
    <source>
        <dbReference type="Proteomes" id="UP000827562"/>
    </source>
</evidence>
<dbReference type="KEGG" id="vg:75692049"/>
<dbReference type="EMBL" id="MZ130482">
    <property type="protein sequence ID" value="QWM89746.1"/>
    <property type="molecule type" value="Genomic_DNA"/>
</dbReference>
<dbReference type="RefSeq" id="YP_010359318.1">
    <property type="nucleotide sequence ID" value="NC_062772.1"/>
</dbReference>
<organism evidence="1 2">
    <name type="scientific">uncultured phage cr77_1</name>
    <dbReference type="NCBI Taxonomy" id="2986410"/>
    <lineage>
        <taxon>Viruses</taxon>
        <taxon>Duplodnaviria</taxon>
        <taxon>Heunggongvirae</taxon>
        <taxon>Uroviricota</taxon>
        <taxon>Caudoviricetes</taxon>
        <taxon>Crassvirales</taxon>
        <taxon>Suoliviridae</taxon>
        <taxon>Boorivirinae</taxon>
        <taxon>Canhaevirus</taxon>
        <taxon>Canhaevirus faecalis</taxon>
    </lineage>
</organism>
<evidence type="ECO:0000313" key="1">
    <source>
        <dbReference type="EMBL" id="QWM89746.1"/>
    </source>
</evidence>
<protein>
    <submittedName>
        <fullName evidence="1">Uncharacterized protein</fullName>
    </submittedName>
</protein>
<dbReference type="Proteomes" id="UP000827562">
    <property type="component" value="Segment"/>
</dbReference>
<reference evidence="1 2" key="1">
    <citation type="submission" date="2021-04" db="EMBL/GenBank/DDBJ databases">
        <authorList>
            <person name="Shkoporov A.N."/>
            <person name="Stockdale S.R."/>
            <person name="Guerin E."/>
            <person name="Ross R.P."/>
            <person name="Hill C."/>
        </authorList>
    </citation>
    <scope>NUCLEOTIDE SEQUENCE [LARGE SCALE GENOMIC DNA]</scope>
    <source>
        <strain evidence="2">cr77_1</strain>
    </source>
</reference>